<evidence type="ECO:0000256" key="1">
    <source>
        <dbReference type="SAM" id="MobiDB-lite"/>
    </source>
</evidence>
<dbReference type="EMBL" id="AP012051">
    <property type="protein sequence ID" value="BAL80148.1"/>
    <property type="molecule type" value="Genomic_DNA"/>
</dbReference>
<dbReference type="Gene3D" id="2.60.40.1120">
    <property type="entry name" value="Carboxypeptidase-like, regulatory domain"/>
    <property type="match status" value="1"/>
</dbReference>
<feature type="region of interest" description="Disordered" evidence="1">
    <location>
        <begin position="1"/>
        <end position="29"/>
    </location>
</feature>
<dbReference type="Pfam" id="PF13620">
    <property type="entry name" value="CarboxypepD_reg"/>
    <property type="match status" value="1"/>
</dbReference>
<dbReference type="SUPFAM" id="SSF49464">
    <property type="entry name" value="Carboxypeptidase regulatory domain-like"/>
    <property type="match status" value="1"/>
</dbReference>
<evidence type="ECO:0000313" key="2">
    <source>
        <dbReference type="EMBL" id="BAL80148.1"/>
    </source>
</evidence>
<evidence type="ECO:0008006" key="4">
    <source>
        <dbReference type="Google" id="ProtNLM"/>
    </source>
</evidence>
<dbReference type="KEGG" id="cex:CSE_00220"/>
<sequence length="267" mass="29045">MQVVDAGDNSPIEGVKVSIDGQSGTTDNSGKVEIKNLSSGTYTIKASKEGYSDNSLEVSITDSSKTVSISLSKQTLTKLTDLSKAKSYYYTLKVKEVSGKLQTNIEIYVDDFGNKEKLISYNPDGKVDMEIYVVGDKGLIKMGGGNNMSVDKDTAKGYIENIASIGQSFVSSFKDEYDNFVITPSGTLTVKVSKGTQNGYSTDSVEYTVNISGAQYTFAGWVINSGEYKGFLTRLLIENKTPNLKSDEIKTIEINVKDFGKSFDITL</sequence>
<accession>A0A7U6JE77</accession>
<dbReference type="AlphaFoldDB" id="A0A7U6JE77"/>
<protein>
    <recommendedName>
        <fullName evidence="4">PEGA domain-containing protein</fullName>
    </recommendedName>
</protein>
<name>A0A7U6JE77_CALEA</name>
<reference evidence="2 3" key="1">
    <citation type="submission" date="2011-01" db="EMBL/GenBank/DDBJ databases">
        <title>Whole genome sequence of Caldisericum exile AZM16c01.</title>
        <authorList>
            <person name="Narita-Yamada S."/>
            <person name="Kawakoshi A."/>
            <person name="Nakamura S."/>
            <person name="Sasagawa M."/>
            <person name="Fukada J."/>
            <person name="Sekine M."/>
            <person name="Kato Y."/>
            <person name="Fukai R."/>
            <person name="Sasaki K."/>
            <person name="Hanamaki A."/>
            <person name="Narita H."/>
            <person name="Konno Y."/>
            <person name="Mori K."/>
            <person name="Yamazaki S."/>
            <person name="Suzuki K."/>
            <person name="Fujita N."/>
        </authorList>
    </citation>
    <scope>NUCLEOTIDE SEQUENCE [LARGE SCALE GENOMIC DNA]</scope>
    <source>
        <strain evidence="3">DSM 21853 / NBRC 104410 / AZM16c01</strain>
    </source>
</reference>
<dbReference type="Proteomes" id="UP000004793">
    <property type="component" value="Chromosome"/>
</dbReference>
<feature type="compositionally biased region" description="Polar residues" evidence="1">
    <location>
        <begin position="20"/>
        <end position="29"/>
    </location>
</feature>
<dbReference type="InterPro" id="IPR008969">
    <property type="entry name" value="CarboxyPept-like_regulatory"/>
</dbReference>
<evidence type="ECO:0000313" key="3">
    <source>
        <dbReference type="Proteomes" id="UP000004793"/>
    </source>
</evidence>
<gene>
    <name evidence="2" type="ordered locus">CSE_00220</name>
</gene>
<organism evidence="2 3">
    <name type="scientific">Caldisericum exile (strain DSM 21853 / NBRC 104410 / AZM16c01)</name>
    <dbReference type="NCBI Taxonomy" id="511051"/>
    <lineage>
        <taxon>Bacteria</taxon>
        <taxon>Pseudomonadati</taxon>
        <taxon>Caldisericota/Cryosericota group</taxon>
        <taxon>Caldisericota</taxon>
        <taxon>Caldisericia</taxon>
        <taxon>Caldisericales</taxon>
        <taxon>Caldisericaceae</taxon>
        <taxon>Caldisericum</taxon>
    </lineage>
</organism>
<keyword evidence="3" id="KW-1185">Reference proteome</keyword>
<proteinExistence type="predicted"/>